<dbReference type="Proteomes" id="UP000095280">
    <property type="component" value="Unplaced"/>
</dbReference>
<protein>
    <submittedName>
        <fullName evidence="2">Uncharacterized protein</fullName>
    </submittedName>
</protein>
<evidence type="ECO:0000313" key="2">
    <source>
        <dbReference type="WBParaSite" id="maker-unitig_39055-snap-gene-0.1-mRNA-1"/>
    </source>
</evidence>
<name>A0A1I8FKT6_9PLAT</name>
<proteinExistence type="predicted"/>
<accession>A0A1I8FKT6</accession>
<organism evidence="1 2">
    <name type="scientific">Macrostomum lignano</name>
    <dbReference type="NCBI Taxonomy" id="282301"/>
    <lineage>
        <taxon>Eukaryota</taxon>
        <taxon>Metazoa</taxon>
        <taxon>Spiralia</taxon>
        <taxon>Lophotrochozoa</taxon>
        <taxon>Platyhelminthes</taxon>
        <taxon>Rhabditophora</taxon>
        <taxon>Macrostomorpha</taxon>
        <taxon>Macrostomida</taxon>
        <taxon>Macrostomidae</taxon>
        <taxon>Macrostomum</taxon>
    </lineage>
</organism>
<keyword evidence="1" id="KW-1185">Reference proteome</keyword>
<sequence>MRYAISARSKLTASKLHLVRNRGAYSPHSDLWTHWCLLGNYSEIPNGRADLLLRQLYPLANVNVSVFETNYPYCWRPAPLLTGMSNRRPDMLMATAGPPARVRQLLAMAERLLGGDSCRPLPPPAACLWHRQTCCMASHPARDSGRRFAPPALAALPSGIRRIESINCGSCFWKAHGSPAEFYTCQSSQPVPGREAYPLRRSSIENLENRMEVILPRPKTSEIFVPAVTTRHFLHKGLSHWRYSVQTPRGALQSLVAGAHNVFQNTEAHPIDCRLSRLLPLAPGQPKASQIDLVEVLGLDWKPK</sequence>
<evidence type="ECO:0000313" key="1">
    <source>
        <dbReference type="Proteomes" id="UP000095280"/>
    </source>
</evidence>
<dbReference type="AlphaFoldDB" id="A0A1I8FKT6"/>
<reference evidence="2" key="1">
    <citation type="submission" date="2016-11" db="UniProtKB">
        <authorList>
            <consortium name="WormBaseParasite"/>
        </authorList>
    </citation>
    <scope>IDENTIFICATION</scope>
</reference>
<dbReference type="WBParaSite" id="maker-unitig_39055-snap-gene-0.1-mRNA-1">
    <property type="protein sequence ID" value="maker-unitig_39055-snap-gene-0.1-mRNA-1"/>
    <property type="gene ID" value="maker-unitig_39055-snap-gene-0.1"/>
</dbReference>